<reference evidence="1" key="4">
    <citation type="submission" date="2025-09" db="UniProtKB">
        <authorList>
            <consortium name="Ensembl"/>
        </authorList>
    </citation>
    <scope>IDENTIFICATION</scope>
    <source>
        <strain evidence="1">17573</strain>
    </source>
</reference>
<dbReference type="PRINTS" id="PR02045">
    <property type="entry name" value="F138DOMAIN"/>
</dbReference>
<dbReference type="GeneTree" id="ENSGT01150000286943"/>
<organism evidence="1 2">
    <name type="scientific">Macaca mulatta</name>
    <name type="common">Rhesus macaque</name>
    <dbReference type="NCBI Taxonomy" id="9544"/>
    <lineage>
        <taxon>Eukaryota</taxon>
        <taxon>Metazoa</taxon>
        <taxon>Chordata</taxon>
        <taxon>Craniata</taxon>
        <taxon>Vertebrata</taxon>
        <taxon>Euteleostomi</taxon>
        <taxon>Mammalia</taxon>
        <taxon>Eutheria</taxon>
        <taxon>Euarchontoglires</taxon>
        <taxon>Primates</taxon>
        <taxon>Haplorrhini</taxon>
        <taxon>Catarrhini</taxon>
        <taxon>Cercopithecidae</taxon>
        <taxon>Cercopithecinae</taxon>
        <taxon>Macaca</taxon>
    </lineage>
</organism>
<reference evidence="2" key="1">
    <citation type="journal article" date="2007" name="Science">
        <title>Evolutionary and biomedical insights from the rhesus macaque genome.</title>
        <authorList>
            <person name="Gibbs R.A."/>
            <person name="Rogers J."/>
            <person name="Katze M.G."/>
            <person name="Bumgarner R."/>
            <person name="Weinstock G.M."/>
            <person name="Mardis E.R."/>
            <person name="Remington K.A."/>
            <person name="Strausberg R.L."/>
            <person name="Venter J.C."/>
            <person name="Wilson R.K."/>
            <person name="Batzer M.A."/>
            <person name="Bustamante C.D."/>
            <person name="Eichler E.E."/>
            <person name="Hahn M.W."/>
            <person name="Hardison R.C."/>
            <person name="Makova K.D."/>
            <person name="Miller W."/>
            <person name="Milosavljevic A."/>
            <person name="Palermo R.E."/>
            <person name="Siepel A."/>
            <person name="Sikela J.M."/>
            <person name="Attaway T."/>
            <person name="Bell S."/>
            <person name="Bernard K.E."/>
            <person name="Buhay C.J."/>
            <person name="Chandrabose M.N."/>
            <person name="Dao M."/>
            <person name="Davis C."/>
            <person name="Delehaunty K.D."/>
            <person name="Ding Y."/>
            <person name="Dinh H.H."/>
            <person name="Dugan-Rocha S."/>
            <person name="Fulton L.A."/>
            <person name="Gabisi R.A."/>
            <person name="Garner T.T."/>
            <person name="Godfrey J."/>
            <person name="Hawes A.C."/>
            <person name="Hernandez J."/>
            <person name="Hines S."/>
            <person name="Holder M."/>
            <person name="Hume J."/>
            <person name="Jhangiani S.N."/>
            <person name="Joshi V."/>
            <person name="Khan Z.M."/>
            <person name="Kirkness E.F."/>
            <person name="Cree A."/>
            <person name="Fowler R.G."/>
            <person name="Lee S."/>
            <person name="Lewis L.R."/>
            <person name="Li Z."/>
            <person name="Liu Y.-S."/>
            <person name="Moore S.M."/>
            <person name="Muzny D."/>
            <person name="Nazareth L.V."/>
            <person name="Ngo D.N."/>
            <person name="Okwuonu G.O."/>
            <person name="Pai G."/>
            <person name="Parker D."/>
            <person name="Paul H.A."/>
            <person name="Pfannkoch C."/>
            <person name="Pohl C.S."/>
            <person name="Rogers Y.-H.C."/>
            <person name="Ruiz S.J."/>
            <person name="Sabo A."/>
            <person name="Santibanez J."/>
            <person name="Schneider B.W."/>
            <person name="Smith S.M."/>
            <person name="Sodergren E."/>
            <person name="Svatek A.F."/>
            <person name="Utterback T.R."/>
            <person name="Vattathil S."/>
            <person name="Warren W."/>
            <person name="White C.S."/>
            <person name="Chinwalla A.T."/>
            <person name="Feng Y."/>
            <person name="Halpern A.L."/>
            <person name="Hillier L.W."/>
            <person name="Huang X."/>
            <person name="Minx P."/>
            <person name="Nelson J.O."/>
            <person name="Pepin K.H."/>
            <person name="Qin X."/>
            <person name="Sutton G.G."/>
            <person name="Venter E."/>
            <person name="Walenz B.P."/>
            <person name="Wallis J.W."/>
            <person name="Worley K.C."/>
            <person name="Yang S.-P."/>
            <person name="Jones S.M."/>
            <person name="Marra M.A."/>
            <person name="Rocchi M."/>
            <person name="Schein J.E."/>
            <person name="Baertsch R."/>
            <person name="Clarke L."/>
            <person name="Csuros M."/>
            <person name="Glasscock J."/>
            <person name="Harris R.A."/>
            <person name="Havlak P."/>
            <person name="Jackson A.R."/>
            <person name="Jiang H."/>
            <person name="Liu Y."/>
            <person name="Messina D.N."/>
            <person name="Shen Y."/>
            <person name="Song H.X.-Z."/>
            <person name="Wylie T."/>
            <person name="Zhang L."/>
            <person name="Birney E."/>
            <person name="Han K."/>
            <person name="Konkel M.K."/>
            <person name="Lee J."/>
            <person name="Smit A.F.A."/>
            <person name="Ullmer B."/>
            <person name="Wang H."/>
            <person name="Xing J."/>
            <person name="Burhans R."/>
            <person name="Cheng Z."/>
            <person name="Karro J.E."/>
            <person name="Ma J."/>
            <person name="Raney B."/>
            <person name="She X."/>
            <person name="Cox M.J."/>
            <person name="Demuth J.P."/>
            <person name="Dumas L.J."/>
            <person name="Han S.-G."/>
            <person name="Hopkins J."/>
            <person name="Karimpour-Fard A."/>
            <person name="Kim Y.H."/>
            <person name="Pollack J.R."/>
            <person name="Vinar T."/>
            <person name="Addo-Quaye C."/>
            <person name="Degenhardt J."/>
            <person name="Denby A."/>
            <person name="Hubisz M.J."/>
            <person name="Indap A."/>
            <person name="Kosiol C."/>
            <person name="Lahn B.T."/>
            <person name="Lawson H.A."/>
            <person name="Marklein A."/>
            <person name="Nielsen R."/>
            <person name="Vallender E.J."/>
            <person name="Clark A.G."/>
            <person name="Ferguson B."/>
            <person name="Hernandez R.D."/>
            <person name="Hirani K."/>
            <person name="Kehrer-Sawatzki H."/>
            <person name="Kolb J."/>
            <person name="Patil S."/>
            <person name="Pu L.-L."/>
            <person name="Ren Y."/>
            <person name="Smith D.G."/>
            <person name="Wheeler D.A."/>
            <person name="Schenck I."/>
            <person name="Ball E.V."/>
            <person name="Chen R."/>
            <person name="Cooper D.N."/>
            <person name="Giardine B."/>
            <person name="Hsu F."/>
            <person name="Kent W.J."/>
            <person name="Lesk A."/>
            <person name="Nelson D.L."/>
            <person name="O'brien W.E."/>
            <person name="Pruefer K."/>
            <person name="Stenson P.D."/>
            <person name="Wallace J.C."/>
            <person name="Ke H."/>
            <person name="Liu X.-M."/>
            <person name="Wang P."/>
            <person name="Xiang A.P."/>
            <person name="Yang F."/>
            <person name="Barber G.P."/>
            <person name="Haussler D."/>
            <person name="Karolchik D."/>
            <person name="Kern A.D."/>
            <person name="Kuhn R.M."/>
            <person name="Smith K.E."/>
            <person name="Zwieg A.S."/>
        </authorList>
    </citation>
    <scope>NUCLEOTIDE SEQUENCE [LARGE SCALE GENOMIC DNA]</scope>
    <source>
        <strain evidence="2">17573</strain>
    </source>
</reference>
<dbReference type="Ensembl" id="ENSMMUT00000094667.1">
    <property type="protein sequence ID" value="ENSMMUP00000074876.1"/>
    <property type="gene ID" value="ENSMMUG00000055482.1"/>
</dbReference>
<sequence length="107" mass="11411">FFFFFFSFLRHSLALLPRLEANGTISAHSYLHLPGSSDSPASAFRVAGITGSHHHPQLISVFLVETGFRHVAQAGFKLLISGDPPASASQSAGITGKSHCAQGELTF</sequence>
<dbReference type="VEuPathDB" id="HostDB:ENSMMUG00000055482"/>
<accession>A0A5F8AD39</accession>
<dbReference type="AlphaFoldDB" id="A0A5F8AD39"/>
<reference evidence="1" key="3">
    <citation type="submission" date="2025-08" db="UniProtKB">
        <authorList>
            <consortium name="Ensembl"/>
        </authorList>
    </citation>
    <scope>IDENTIFICATION</scope>
    <source>
        <strain evidence="1">17573</strain>
    </source>
</reference>
<dbReference type="Proteomes" id="UP000006718">
    <property type="component" value="Chromosome 12"/>
</dbReference>
<dbReference type="PANTHER" id="PTHR12138:SF152">
    <property type="entry name" value="C2H2-TYPE DOMAIN-CONTAINING PROTEIN"/>
    <property type="match status" value="1"/>
</dbReference>
<name>A0A5F8AD39_MACMU</name>
<reference evidence="1" key="2">
    <citation type="submission" date="2019-01" db="EMBL/GenBank/DDBJ databases">
        <authorList>
            <person name="Graves T."/>
            <person name="Eichler E.E."/>
            <person name="Wilson R.K."/>
        </authorList>
    </citation>
    <scope>NUCLEOTIDE SEQUENCE [LARGE SCALE GENOMIC DNA]</scope>
    <source>
        <strain evidence="1">17573</strain>
    </source>
</reference>
<evidence type="ECO:0000313" key="1">
    <source>
        <dbReference type="Ensembl" id="ENSMMUP00000074876.1"/>
    </source>
</evidence>
<dbReference type="InParanoid" id="A0A5F8AD39"/>
<protein>
    <submittedName>
        <fullName evidence="1">Uncharacterized protein</fullName>
    </submittedName>
</protein>
<dbReference type="Bgee" id="ENSMMUG00000055482">
    <property type="expression patterns" value="Expressed in spleen and 12 other cell types or tissues"/>
</dbReference>
<proteinExistence type="predicted"/>
<evidence type="ECO:0000313" key="2">
    <source>
        <dbReference type="Proteomes" id="UP000006718"/>
    </source>
</evidence>
<keyword evidence="2" id="KW-1185">Reference proteome</keyword>
<dbReference type="PANTHER" id="PTHR12138">
    <property type="entry name" value="PRIMATE-EXPANDED PROTEIN FAMILY"/>
    <property type="match status" value="1"/>
</dbReference>